<dbReference type="RefSeq" id="WP_125552220.1">
    <property type="nucleotide sequence ID" value="NZ_JBHSSL010000052.1"/>
</dbReference>
<gene>
    <name evidence="10" type="ORF">ACFQGP_09020</name>
</gene>
<feature type="transmembrane region" description="Helical" evidence="8">
    <location>
        <begin position="366"/>
        <end position="383"/>
    </location>
</feature>
<organism evidence="10 11">
    <name type="scientific">Loigolactobacillus jiayinensis</name>
    <dbReference type="NCBI Taxonomy" id="2486016"/>
    <lineage>
        <taxon>Bacteria</taxon>
        <taxon>Bacillati</taxon>
        <taxon>Bacillota</taxon>
        <taxon>Bacilli</taxon>
        <taxon>Lactobacillales</taxon>
        <taxon>Lactobacillaceae</taxon>
        <taxon>Loigolactobacillus</taxon>
    </lineage>
</organism>
<dbReference type="Gene3D" id="1.20.1250.20">
    <property type="entry name" value="MFS general substrate transporter like domains"/>
    <property type="match status" value="1"/>
</dbReference>
<dbReference type="PRINTS" id="PR01036">
    <property type="entry name" value="TCRTETB"/>
</dbReference>
<comment type="subcellular location">
    <subcellularLocation>
        <location evidence="1">Cell membrane</location>
        <topology evidence="1">Multi-pass membrane protein</topology>
    </subcellularLocation>
</comment>
<dbReference type="PANTHER" id="PTHR42718:SF9">
    <property type="entry name" value="MAJOR FACILITATOR SUPERFAMILY MULTIDRUG TRANSPORTER MFSC"/>
    <property type="match status" value="1"/>
</dbReference>
<feature type="transmembrane region" description="Helical" evidence="8">
    <location>
        <begin position="413"/>
        <end position="430"/>
    </location>
</feature>
<evidence type="ECO:0000259" key="9">
    <source>
        <dbReference type="PROSITE" id="PS50850"/>
    </source>
</evidence>
<feature type="transmembrane region" description="Helical" evidence="8">
    <location>
        <begin position="313"/>
        <end position="334"/>
    </location>
</feature>
<evidence type="ECO:0000256" key="6">
    <source>
        <dbReference type="ARBA" id="ARBA00022989"/>
    </source>
</evidence>
<keyword evidence="3" id="KW-0813">Transport</keyword>
<feature type="domain" description="Major facilitator superfamily (MFS) profile" evidence="9">
    <location>
        <begin position="23"/>
        <end position="479"/>
    </location>
</feature>
<evidence type="ECO:0000313" key="10">
    <source>
        <dbReference type="EMBL" id="MFC6170715.1"/>
    </source>
</evidence>
<dbReference type="CDD" id="cd17321">
    <property type="entry name" value="MFS_MMR_MDR_like"/>
    <property type="match status" value="1"/>
</dbReference>
<feature type="transmembrane region" description="Helical" evidence="8">
    <location>
        <begin position="177"/>
        <end position="198"/>
    </location>
</feature>
<accession>A0ABW1RCX1</accession>
<feature type="transmembrane region" description="Helical" evidence="8">
    <location>
        <begin position="235"/>
        <end position="257"/>
    </location>
</feature>
<keyword evidence="5 8" id="KW-0812">Transmembrane</keyword>
<dbReference type="InterPro" id="IPR011701">
    <property type="entry name" value="MFS"/>
</dbReference>
<dbReference type="NCBIfam" id="TIGR00711">
    <property type="entry name" value="efflux_EmrB"/>
    <property type="match status" value="1"/>
</dbReference>
<evidence type="ECO:0000256" key="8">
    <source>
        <dbReference type="SAM" id="Phobius"/>
    </source>
</evidence>
<dbReference type="PROSITE" id="PS50850">
    <property type="entry name" value="MFS"/>
    <property type="match status" value="1"/>
</dbReference>
<dbReference type="InterPro" id="IPR004638">
    <property type="entry name" value="EmrB-like"/>
</dbReference>
<feature type="transmembrane region" description="Helical" evidence="8">
    <location>
        <begin position="450"/>
        <end position="477"/>
    </location>
</feature>
<reference evidence="11" key="1">
    <citation type="journal article" date="2019" name="Int. J. Syst. Evol. Microbiol.">
        <title>The Global Catalogue of Microorganisms (GCM) 10K type strain sequencing project: providing services to taxonomists for standard genome sequencing and annotation.</title>
        <authorList>
            <consortium name="The Broad Institute Genomics Platform"/>
            <consortium name="The Broad Institute Genome Sequencing Center for Infectious Disease"/>
            <person name="Wu L."/>
            <person name="Ma J."/>
        </authorList>
    </citation>
    <scope>NUCLEOTIDE SEQUENCE [LARGE SCALE GENOMIC DNA]</scope>
    <source>
        <strain evidence="11">CCM 8904</strain>
    </source>
</reference>
<dbReference type="InterPro" id="IPR036259">
    <property type="entry name" value="MFS_trans_sf"/>
</dbReference>
<feature type="transmembrane region" description="Helical" evidence="8">
    <location>
        <begin position="341"/>
        <end position="360"/>
    </location>
</feature>
<feature type="transmembrane region" description="Helical" evidence="8">
    <location>
        <begin position="21"/>
        <end position="41"/>
    </location>
</feature>
<proteinExistence type="inferred from homology"/>
<feature type="transmembrane region" description="Helical" evidence="8">
    <location>
        <begin position="210"/>
        <end position="229"/>
    </location>
</feature>
<comment type="similarity">
    <text evidence="2">Belongs to the major facilitator superfamily. EmrB family.</text>
</comment>
<feature type="transmembrane region" description="Helical" evidence="8">
    <location>
        <begin position="61"/>
        <end position="77"/>
    </location>
</feature>
<keyword evidence="6 8" id="KW-1133">Transmembrane helix</keyword>
<evidence type="ECO:0000256" key="7">
    <source>
        <dbReference type="ARBA" id="ARBA00023136"/>
    </source>
</evidence>
<dbReference type="PANTHER" id="PTHR42718">
    <property type="entry name" value="MAJOR FACILITATOR SUPERFAMILY MULTIDRUG TRANSPORTER MFSC"/>
    <property type="match status" value="1"/>
</dbReference>
<dbReference type="Pfam" id="PF07690">
    <property type="entry name" value="MFS_1"/>
    <property type="match status" value="1"/>
</dbReference>
<keyword evidence="11" id="KW-1185">Reference proteome</keyword>
<dbReference type="SUPFAM" id="SSF103473">
    <property type="entry name" value="MFS general substrate transporter"/>
    <property type="match status" value="2"/>
</dbReference>
<protein>
    <submittedName>
        <fullName evidence="10">MFS transporter</fullName>
    </submittedName>
</protein>
<evidence type="ECO:0000313" key="11">
    <source>
        <dbReference type="Proteomes" id="UP001596289"/>
    </source>
</evidence>
<evidence type="ECO:0000256" key="4">
    <source>
        <dbReference type="ARBA" id="ARBA00022475"/>
    </source>
</evidence>
<sequence length="481" mass="52575">MAAVTKQVSFQHNPQVQKNRWWILVAVGLFTFMSTLDGSIVNIALPVMSHDLKIPMNQAEWVVSIYLIVVCALLLLFGKLGDVVGKIRIFRIGTFFFVLGSLLCGFNQSLTLLLLARGLQAFGASMTMSTNNGIITEIFPISERGKALGFIGSFVSLGSIAGPGIGGLILSVLPWGYIFWLNVPIGILTMFLGHKILPKDLLVNHKPIDFGGFILFMLMIVSLFVGIFLGQQIGFTQPLILSLFLLAIIMLGVFIWFEPRQKEPLIAFKLFHNSAFTLSLIVGFLIFITNFFFNVISPFYLENARALSPRLAGYILMMFPIVQVIASPLAGSIADRIGSELLTFIGLVVISISQIGYALTNLETPLWLFMLFVGLVGLGNGVFQAPNNTMVMSSVTANDLGIAGGINALARNLGMVFGISISTTVLYGAMSHNYGQHVTTYLAKRPDVFIYGMHVAFTVALVVCLVATVLTGVRLWCKRVK</sequence>
<name>A0ABW1RCX1_9LACO</name>
<keyword evidence="7 8" id="KW-0472">Membrane</keyword>
<dbReference type="EMBL" id="JBHSSL010000052">
    <property type="protein sequence ID" value="MFC6170715.1"/>
    <property type="molecule type" value="Genomic_DNA"/>
</dbReference>
<evidence type="ECO:0000256" key="5">
    <source>
        <dbReference type="ARBA" id="ARBA00022692"/>
    </source>
</evidence>
<dbReference type="Proteomes" id="UP001596289">
    <property type="component" value="Unassembled WGS sequence"/>
</dbReference>
<feature type="transmembrane region" description="Helical" evidence="8">
    <location>
        <begin position="89"/>
        <end position="108"/>
    </location>
</feature>
<evidence type="ECO:0000256" key="1">
    <source>
        <dbReference type="ARBA" id="ARBA00004651"/>
    </source>
</evidence>
<dbReference type="Gene3D" id="1.20.1720.10">
    <property type="entry name" value="Multidrug resistance protein D"/>
    <property type="match status" value="1"/>
</dbReference>
<keyword evidence="4" id="KW-1003">Cell membrane</keyword>
<feature type="transmembrane region" description="Helical" evidence="8">
    <location>
        <begin position="278"/>
        <end position="301"/>
    </location>
</feature>
<dbReference type="InterPro" id="IPR020846">
    <property type="entry name" value="MFS_dom"/>
</dbReference>
<evidence type="ECO:0000256" key="2">
    <source>
        <dbReference type="ARBA" id="ARBA00008537"/>
    </source>
</evidence>
<feature type="transmembrane region" description="Helical" evidence="8">
    <location>
        <begin position="147"/>
        <end position="171"/>
    </location>
</feature>
<evidence type="ECO:0000256" key="3">
    <source>
        <dbReference type="ARBA" id="ARBA00022448"/>
    </source>
</evidence>
<comment type="caution">
    <text evidence="10">The sequence shown here is derived from an EMBL/GenBank/DDBJ whole genome shotgun (WGS) entry which is preliminary data.</text>
</comment>
<feature type="transmembrane region" description="Helical" evidence="8">
    <location>
        <begin position="114"/>
        <end position="135"/>
    </location>
</feature>